<keyword evidence="2" id="KW-1185">Reference proteome</keyword>
<dbReference type="AlphaFoldDB" id="A0A1J1ILG7"/>
<proteinExistence type="predicted"/>
<name>A0A1J1ILG7_9DIPT</name>
<sequence>MTNKHIASDFSNVLQEAQVIGIVVNPSDLKVAINHFYLIFQVREREKRKQHLGSLLVQEFKLP</sequence>
<evidence type="ECO:0000313" key="1">
    <source>
        <dbReference type="EMBL" id="CRK99918.1"/>
    </source>
</evidence>
<dbReference type="EMBL" id="CVRI01000054">
    <property type="protein sequence ID" value="CRK99918.1"/>
    <property type="molecule type" value="Genomic_DNA"/>
</dbReference>
<evidence type="ECO:0000313" key="2">
    <source>
        <dbReference type="Proteomes" id="UP000183832"/>
    </source>
</evidence>
<dbReference type="Proteomes" id="UP000183832">
    <property type="component" value="Unassembled WGS sequence"/>
</dbReference>
<gene>
    <name evidence="1" type="ORF">CLUMA_CG013221</name>
</gene>
<protein>
    <submittedName>
        <fullName evidence="1">CLUMA_CG013221, isoform A</fullName>
    </submittedName>
</protein>
<accession>A0A1J1ILG7</accession>
<organism evidence="1 2">
    <name type="scientific">Clunio marinus</name>
    <dbReference type="NCBI Taxonomy" id="568069"/>
    <lineage>
        <taxon>Eukaryota</taxon>
        <taxon>Metazoa</taxon>
        <taxon>Ecdysozoa</taxon>
        <taxon>Arthropoda</taxon>
        <taxon>Hexapoda</taxon>
        <taxon>Insecta</taxon>
        <taxon>Pterygota</taxon>
        <taxon>Neoptera</taxon>
        <taxon>Endopterygota</taxon>
        <taxon>Diptera</taxon>
        <taxon>Nematocera</taxon>
        <taxon>Chironomoidea</taxon>
        <taxon>Chironomidae</taxon>
        <taxon>Clunio</taxon>
    </lineage>
</organism>
<reference evidence="1 2" key="1">
    <citation type="submission" date="2015-04" db="EMBL/GenBank/DDBJ databases">
        <authorList>
            <person name="Syromyatnikov M.Y."/>
            <person name="Popov V.N."/>
        </authorList>
    </citation>
    <scope>NUCLEOTIDE SEQUENCE [LARGE SCALE GENOMIC DNA]</scope>
</reference>